<evidence type="ECO:0000313" key="1">
    <source>
        <dbReference type="EMBL" id="GCD10346.1"/>
    </source>
</evidence>
<protein>
    <recommendedName>
        <fullName evidence="3">HNH nuclease domain-containing protein</fullName>
    </recommendedName>
</protein>
<gene>
    <name evidence="1" type="ORF">Ctaglu_19690</name>
</gene>
<dbReference type="EMBL" id="BHYK01000009">
    <property type="protein sequence ID" value="GCD10346.1"/>
    <property type="molecule type" value="Genomic_DNA"/>
</dbReference>
<sequence length="505" mass="58938">MILINKKCFNNKIDSNIYGDGKIQYLAQWYQTTMMKQVLIKYNTQGTPSKGTGTSAKNLYITNKKYITDNIIPFFKKKDGDMDEGLVSSLLTGNFIGNLADLSEEPPSKDFSDYWFKIIGYYTLSKFVFYDIEKMKNDVMKLVEDNKFNEQECIYVIENIYNAKIKEYNSNHNKFKITPKILKIAYKKITKWNINSRKKFVKQSVIDIKKTMCIELQGKEKFYTNSSGDVNKLCDIEKFNDMIKFFFSYEMLNDKQRHIILNTLDIVVCPYCNRQYITSYEPSENKKDKIDVLATADLDHFYPKAKFQLFSLSLYNFVPACQICNSRMKIDKPIEILYPYAECFGDEVKFEVIPVDKKNEGKSLFDLLYGKDDTLKFEKYRISIDRSSISDKKKKKYVDGSIEMFQLEQVYQSHKEYAAEIIRTNAIYGSNVHDSVMNTLFNNEPLLNKDREESLSAILSHLGGGTKETLSENEKNRILYGINVEDKNQDLKKPLEKLTRDILKL</sequence>
<keyword evidence="2" id="KW-1185">Reference proteome</keyword>
<dbReference type="AlphaFoldDB" id="A0A401ULA2"/>
<comment type="caution">
    <text evidence="1">The sequence shown here is derived from an EMBL/GenBank/DDBJ whole genome shotgun (WGS) entry which is preliminary data.</text>
</comment>
<reference evidence="1 2" key="1">
    <citation type="submission" date="2018-11" db="EMBL/GenBank/DDBJ databases">
        <title>Genome sequencing and assembly of Clostridium tagluense strain A121.</title>
        <authorList>
            <person name="Murakami T."/>
            <person name="Segawa T."/>
            <person name="Shcherbakova V.A."/>
            <person name="Mori H."/>
            <person name="Yoshimura Y."/>
        </authorList>
    </citation>
    <scope>NUCLEOTIDE SEQUENCE [LARGE SCALE GENOMIC DNA]</scope>
    <source>
        <strain evidence="1 2">A121</strain>
    </source>
</reference>
<dbReference type="RefSeq" id="WP_125000803.1">
    <property type="nucleotide sequence ID" value="NZ_BHYK01000009.1"/>
</dbReference>
<evidence type="ECO:0000313" key="2">
    <source>
        <dbReference type="Proteomes" id="UP000287872"/>
    </source>
</evidence>
<dbReference type="Gene3D" id="1.10.30.50">
    <property type="match status" value="1"/>
</dbReference>
<accession>A0A401ULA2</accession>
<name>A0A401ULA2_9CLOT</name>
<dbReference type="Proteomes" id="UP000287872">
    <property type="component" value="Unassembled WGS sequence"/>
</dbReference>
<proteinExistence type="predicted"/>
<evidence type="ECO:0008006" key="3">
    <source>
        <dbReference type="Google" id="ProtNLM"/>
    </source>
</evidence>
<organism evidence="1 2">
    <name type="scientific">Clostridium tagluense</name>
    <dbReference type="NCBI Taxonomy" id="360422"/>
    <lineage>
        <taxon>Bacteria</taxon>
        <taxon>Bacillati</taxon>
        <taxon>Bacillota</taxon>
        <taxon>Clostridia</taxon>
        <taxon>Eubacteriales</taxon>
        <taxon>Clostridiaceae</taxon>
        <taxon>Clostridium</taxon>
    </lineage>
</organism>
<dbReference type="OrthoDB" id="9816185at2"/>